<keyword evidence="3" id="KW-0418">Kinase</keyword>
<dbReference type="Pfam" id="PF14689">
    <property type="entry name" value="SPOB_a"/>
    <property type="match status" value="1"/>
</dbReference>
<dbReference type="EMBL" id="CAVN010000095">
    <property type="protein sequence ID" value="CDF58111.1"/>
    <property type="molecule type" value="Genomic_DNA"/>
</dbReference>
<dbReference type="InterPro" id="IPR039506">
    <property type="entry name" value="SPOB_a"/>
</dbReference>
<reference evidence="5" key="1">
    <citation type="submission" date="2013-03" db="EMBL/GenBank/DDBJ databases">
        <title>Draft genome sequence of the hydrogen-ethanol-producing anaerobic alkalithermophilic Caloramator celere.</title>
        <authorList>
            <person name="Ciranna A."/>
            <person name="Larjo A."/>
            <person name="Kivisto A."/>
            <person name="Santala V."/>
            <person name="Roos C."/>
            <person name="Karp M."/>
        </authorList>
    </citation>
    <scope>NUCLEOTIDE SEQUENCE [LARGE SCALE GENOMIC DNA]</scope>
    <source>
        <strain evidence="5">DSM 8682</strain>
    </source>
</reference>
<keyword evidence="1" id="KW-0597">Phosphoprotein</keyword>
<feature type="domain" description="SpoOB alpha-helical" evidence="4">
    <location>
        <begin position="15"/>
        <end position="60"/>
    </location>
</feature>
<accession>R7RRW8</accession>
<name>R7RRW8_9CLOT</name>
<proteinExistence type="predicted"/>
<evidence type="ECO:0000259" key="4">
    <source>
        <dbReference type="Pfam" id="PF14689"/>
    </source>
</evidence>
<dbReference type="eggNOG" id="ENOG5033MT8">
    <property type="taxonomic scope" value="Bacteria"/>
</dbReference>
<evidence type="ECO:0000256" key="2">
    <source>
        <dbReference type="ARBA" id="ARBA00022679"/>
    </source>
</evidence>
<evidence type="ECO:0000256" key="3">
    <source>
        <dbReference type="ARBA" id="ARBA00022777"/>
    </source>
</evidence>
<dbReference type="InterPro" id="IPR016120">
    <property type="entry name" value="Sig_transdc_His_kin_SpoOB"/>
</dbReference>
<evidence type="ECO:0000313" key="6">
    <source>
        <dbReference type="Proteomes" id="UP000014923"/>
    </source>
</evidence>
<evidence type="ECO:0000313" key="5">
    <source>
        <dbReference type="EMBL" id="CDF58111.1"/>
    </source>
</evidence>
<sequence>MENDKIIKWCINQSRRQRHDFMNYLQVIFGYLQINKPNEALNYIKKINNKMVMLSQIYNLESSYIALIIQDIISIIERCGLEWHIKSIISYISDEEITKNINKYFDTLEKIKNELMLIIKSDFKKQEIYITVYSIDNIQYILLTNTSNFDDSYLSELNNSKDLIHKYDYLDCKAVLIKVI</sequence>
<dbReference type="Proteomes" id="UP000014923">
    <property type="component" value="Unassembled WGS sequence"/>
</dbReference>
<keyword evidence="2" id="KW-0808">Transferase</keyword>
<dbReference type="AlphaFoldDB" id="R7RRW8"/>
<evidence type="ECO:0000256" key="1">
    <source>
        <dbReference type="ARBA" id="ARBA00022553"/>
    </source>
</evidence>
<dbReference type="HOGENOM" id="CLU_1493779_0_0_9"/>
<keyword evidence="6" id="KW-1185">Reference proteome</keyword>
<dbReference type="SUPFAM" id="SSF55890">
    <property type="entry name" value="Sporulation response regulatory protein Spo0B"/>
    <property type="match status" value="1"/>
</dbReference>
<organism evidence="5 6">
    <name type="scientific">Thermobrachium celere DSM 8682</name>
    <dbReference type="NCBI Taxonomy" id="941824"/>
    <lineage>
        <taxon>Bacteria</taxon>
        <taxon>Bacillati</taxon>
        <taxon>Bacillota</taxon>
        <taxon>Clostridia</taxon>
        <taxon>Eubacteriales</taxon>
        <taxon>Clostridiaceae</taxon>
        <taxon>Thermobrachium</taxon>
    </lineage>
</organism>
<gene>
    <name evidence="5" type="ORF">TCEL_00157</name>
</gene>
<protein>
    <recommendedName>
        <fullName evidence="4">SpoOB alpha-helical domain-containing protein</fullName>
    </recommendedName>
</protein>
<comment type="caution">
    <text evidence="5">The sequence shown here is derived from an EMBL/GenBank/DDBJ whole genome shotgun (WGS) entry which is preliminary data.</text>
</comment>
<dbReference type="GO" id="GO:0000155">
    <property type="term" value="F:phosphorelay sensor kinase activity"/>
    <property type="evidence" value="ECO:0007669"/>
    <property type="project" value="InterPro"/>
</dbReference>
<dbReference type="Gene3D" id="1.10.287.130">
    <property type="match status" value="1"/>
</dbReference>
<dbReference type="OrthoDB" id="1634477at2"/>
<dbReference type="RefSeq" id="WP_018661891.1">
    <property type="nucleotide sequence ID" value="NZ_HF952018.1"/>
</dbReference>